<dbReference type="SUPFAM" id="SSF57701">
    <property type="entry name" value="Zn2/Cys6 DNA-binding domain"/>
    <property type="match status" value="1"/>
</dbReference>
<dbReference type="SMART" id="SM00066">
    <property type="entry name" value="GAL4"/>
    <property type="match status" value="1"/>
</dbReference>
<gene>
    <name evidence="8" type="ORF">OIDMADRAFT_21750</name>
</gene>
<sequence>MAIKNRWTENEMDLAGHITAPVKVKKSRIGARGLRRVKTGCQTCKMRRKKCDEVKPACSQCVGSGRICDFLSFTPQTPIILKLDCSPLHDAEVLHFEYFRAVCIPEFSLYFQQELWETVVLQTACSEPFMRHAALAISALSRSHYHPTQPREVSLQVESAVEYAMRQYNLAIQKLNEQLNTSTRSLELAILGSIVFIAVEFLQGYVNEVQMHLDSAFAIFDAHSETASCSMSSSNTGVMPLEAVHIWAFERGT</sequence>
<reference evidence="9" key="2">
    <citation type="submission" date="2015-01" db="EMBL/GenBank/DDBJ databases">
        <title>Evolutionary Origins and Diversification of the Mycorrhizal Mutualists.</title>
        <authorList>
            <consortium name="DOE Joint Genome Institute"/>
            <consortium name="Mycorrhizal Genomics Consortium"/>
            <person name="Kohler A."/>
            <person name="Kuo A."/>
            <person name="Nagy L.G."/>
            <person name="Floudas D."/>
            <person name="Copeland A."/>
            <person name="Barry K.W."/>
            <person name="Cichocki N."/>
            <person name="Veneault-Fourrey C."/>
            <person name="LaButti K."/>
            <person name="Lindquist E.A."/>
            <person name="Lipzen A."/>
            <person name="Lundell T."/>
            <person name="Morin E."/>
            <person name="Murat C."/>
            <person name="Riley R."/>
            <person name="Ohm R."/>
            <person name="Sun H."/>
            <person name="Tunlid A."/>
            <person name="Henrissat B."/>
            <person name="Grigoriev I.V."/>
            <person name="Hibbett D.S."/>
            <person name="Martin F."/>
        </authorList>
    </citation>
    <scope>NUCLEOTIDE SEQUENCE [LARGE SCALE GENOMIC DNA]</scope>
    <source>
        <strain evidence="9">Zn</strain>
    </source>
</reference>
<dbReference type="InParanoid" id="A0A0C3DXG3"/>
<dbReference type="EMBL" id="KN832870">
    <property type="protein sequence ID" value="KIN06798.1"/>
    <property type="molecule type" value="Genomic_DNA"/>
</dbReference>
<dbReference type="HOGENOM" id="CLU_1098777_0_0_1"/>
<dbReference type="InterPro" id="IPR021858">
    <property type="entry name" value="Fun_TF"/>
</dbReference>
<dbReference type="InterPro" id="IPR052360">
    <property type="entry name" value="Transcr_Regulatory_Proteins"/>
</dbReference>
<dbReference type="InterPro" id="IPR036864">
    <property type="entry name" value="Zn2-C6_fun-type_DNA-bd_sf"/>
</dbReference>
<proteinExistence type="predicted"/>
<dbReference type="CDD" id="cd00067">
    <property type="entry name" value="GAL4"/>
    <property type="match status" value="1"/>
</dbReference>
<dbReference type="Proteomes" id="UP000054321">
    <property type="component" value="Unassembled WGS sequence"/>
</dbReference>
<evidence type="ECO:0000313" key="9">
    <source>
        <dbReference type="Proteomes" id="UP000054321"/>
    </source>
</evidence>
<dbReference type="Pfam" id="PF11951">
    <property type="entry name" value="Fungal_trans_2"/>
    <property type="match status" value="1"/>
</dbReference>
<keyword evidence="1" id="KW-0479">Metal-binding</keyword>
<dbReference type="GO" id="GO:0000981">
    <property type="term" value="F:DNA-binding transcription factor activity, RNA polymerase II-specific"/>
    <property type="evidence" value="ECO:0007669"/>
    <property type="project" value="InterPro"/>
</dbReference>
<keyword evidence="4" id="KW-0238">DNA-binding</keyword>
<protein>
    <recommendedName>
        <fullName evidence="7">Zn(2)-C6 fungal-type domain-containing protein</fullName>
    </recommendedName>
</protein>
<dbReference type="PANTHER" id="PTHR36206:SF12">
    <property type="entry name" value="ASPERCRYPTIN BIOSYNTHESIS CLUSTER-SPECIFIC TRANSCRIPTION REGULATOR ATNN-RELATED"/>
    <property type="match status" value="1"/>
</dbReference>
<evidence type="ECO:0000259" key="7">
    <source>
        <dbReference type="PROSITE" id="PS50048"/>
    </source>
</evidence>
<evidence type="ECO:0000256" key="4">
    <source>
        <dbReference type="ARBA" id="ARBA00023125"/>
    </source>
</evidence>
<keyword evidence="9" id="KW-1185">Reference proteome</keyword>
<evidence type="ECO:0000256" key="6">
    <source>
        <dbReference type="ARBA" id="ARBA00023242"/>
    </source>
</evidence>
<keyword evidence="6" id="KW-0539">Nucleus</keyword>
<keyword evidence="3" id="KW-0805">Transcription regulation</keyword>
<dbReference type="AlphaFoldDB" id="A0A0C3DXG3"/>
<dbReference type="PANTHER" id="PTHR36206">
    <property type="entry name" value="ASPERCRYPTIN BIOSYNTHESIS CLUSTER-SPECIFIC TRANSCRIPTION REGULATOR ATNN-RELATED"/>
    <property type="match status" value="1"/>
</dbReference>
<feature type="domain" description="Zn(2)-C6 fungal-type" evidence="7">
    <location>
        <begin position="40"/>
        <end position="70"/>
    </location>
</feature>
<dbReference type="Pfam" id="PF00172">
    <property type="entry name" value="Zn_clus"/>
    <property type="match status" value="1"/>
</dbReference>
<dbReference type="InterPro" id="IPR001138">
    <property type="entry name" value="Zn2Cys6_DnaBD"/>
</dbReference>
<dbReference type="OrthoDB" id="416217at2759"/>
<reference evidence="8 9" key="1">
    <citation type="submission" date="2014-04" db="EMBL/GenBank/DDBJ databases">
        <authorList>
            <consortium name="DOE Joint Genome Institute"/>
            <person name="Kuo A."/>
            <person name="Martino E."/>
            <person name="Perotto S."/>
            <person name="Kohler A."/>
            <person name="Nagy L.G."/>
            <person name="Floudas D."/>
            <person name="Copeland A."/>
            <person name="Barry K.W."/>
            <person name="Cichocki N."/>
            <person name="Veneault-Fourrey C."/>
            <person name="LaButti K."/>
            <person name="Lindquist E.A."/>
            <person name="Lipzen A."/>
            <person name="Lundell T."/>
            <person name="Morin E."/>
            <person name="Murat C."/>
            <person name="Sun H."/>
            <person name="Tunlid A."/>
            <person name="Henrissat B."/>
            <person name="Grigoriev I.V."/>
            <person name="Hibbett D.S."/>
            <person name="Martin F."/>
            <person name="Nordberg H.P."/>
            <person name="Cantor M.N."/>
            <person name="Hua S.X."/>
        </authorList>
    </citation>
    <scope>NUCLEOTIDE SEQUENCE [LARGE SCALE GENOMIC DNA]</scope>
    <source>
        <strain evidence="8 9">Zn</strain>
    </source>
</reference>
<keyword evidence="5" id="KW-0804">Transcription</keyword>
<keyword evidence="2" id="KW-0862">Zinc</keyword>
<evidence type="ECO:0000313" key="8">
    <source>
        <dbReference type="EMBL" id="KIN06798.1"/>
    </source>
</evidence>
<dbReference type="GO" id="GO:0008270">
    <property type="term" value="F:zinc ion binding"/>
    <property type="evidence" value="ECO:0007669"/>
    <property type="project" value="InterPro"/>
</dbReference>
<evidence type="ECO:0000256" key="2">
    <source>
        <dbReference type="ARBA" id="ARBA00022833"/>
    </source>
</evidence>
<evidence type="ECO:0000256" key="1">
    <source>
        <dbReference type="ARBA" id="ARBA00022723"/>
    </source>
</evidence>
<accession>A0A0C3DXG3</accession>
<organism evidence="8 9">
    <name type="scientific">Oidiodendron maius (strain Zn)</name>
    <dbReference type="NCBI Taxonomy" id="913774"/>
    <lineage>
        <taxon>Eukaryota</taxon>
        <taxon>Fungi</taxon>
        <taxon>Dikarya</taxon>
        <taxon>Ascomycota</taxon>
        <taxon>Pezizomycotina</taxon>
        <taxon>Leotiomycetes</taxon>
        <taxon>Leotiomycetes incertae sedis</taxon>
        <taxon>Myxotrichaceae</taxon>
        <taxon>Oidiodendron</taxon>
    </lineage>
</organism>
<name>A0A0C3DXG3_OIDMZ</name>
<evidence type="ECO:0000256" key="5">
    <source>
        <dbReference type="ARBA" id="ARBA00023163"/>
    </source>
</evidence>
<dbReference type="PROSITE" id="PS50048">
    <property type="entry name" value="ZN2_CY6_FUNGAL_2"/>
    <property type="match status" value="1"/>
</dbReference>
<dbReference type="GO" id="GO:0003677">
    <property type="term" value="F:DNA binding"/>
    <property type="evidence" value="ECO:0007669"/>
    <property type="project" value="UniProtKB-KW"/>
</dbReference>
<dbReference type="Gene3D" id="4.10.240.10">
    <property type="entry name" value="Zn(2)-C6 fungal-type DNA-binding domain"/>
    <property type="match status" value="1"/>
</dbReference>
<evidence type="ECO:0000256" key="3">
    <source>
        <dbReference type="ARBA" id="ARBA00023015"/>
    </source>
</evidence>
<dbReference type="PROSITE" id="PS00463">
    <property type="entry name" value="ZN2_CY6_FUNGAL_1"/>
    <property type="match status" value="1"/>
</dbReference>